<dbReference type="EMBL" id="CM043024">
    <property type="protein sequence ID" value="KAI4454283.1"/>
    <property type="molecule type" value="Genomic_DNA"/>
</dbReference>
<dbReference type="Proteomes" id="UP001056778">
    <property type="component" value="Chromosome 10"/>
</dbReference>
<evidence type="ECO:0000313" key="2">
    <source>
        <dbReference type="Proteomes" id="UP001056778"/>
    </source>
</evidence>
<comment type="caution">
    <text evidence="1">The sequence shown here is derived from an EMBL/GenBank/DDBJ whole genome shotgun (WGS) entry which is preliminary data.</text>
</comment>
<gene>
    <name evidence="1" type="ORF">MML48_10g00001225</name>
</gene>
<organism evidence="1 2">
    <name type="scientific">Holotrichia oblita</name>
    <name type="common">Chafer beetle</name>
    <dbReference type="NCBI Taxonomy" id="644536"/>
    <lineage>
        <taxon>Eukaryota</taxon>
        <taxon>Metazoa</taxon>
        <taxon>Ecdysozoa</taxon>
        <taxon>Arthropoda</taxon>
        <taxon>Hexapoda</taxon>
        <taxon>Insecta</taxon>
        <taxon>Pterygota</taxon>
        <taxon>Neoptera</taxon>
        <taxon>Endopterygota</taxon>
        <taxon>Coleoptera</taxon>
        <taxon>Polyphaga</taxon>
        <taxon>Scarabaeiformia</taxon>
        <taxon>Scarabaeidae</taxon>
        <taxon>Melolonthinae</taxon>
        <taxon>Holotrichia</taxon>
    </lineage>
</organism>
<protein>
    <submittedName>
        <fullName evidence="1">Piggybac transposable element-derived protein 4</fullName>
    </submittedName>
</protein>
<accession>A0ACB9SGL9</accession>
<proteinExistence type="predicted"/>
<evidence type="ECO:0000313" key="1">
    <source>
        <dbReference type="EMBL" id="KAI4454283.1"/>
    </source>
</evidence>
<reference evidence="1" key="1">
    <citation type="submission" date="2022-04" db="EMBL/GenBank/DDBJ databases">
        <title>Chromosome-scale genome assembly of Holotrichia oblita Faldermann.</title>
        <authorList>
            <person name="Rongchong L."/>
        </authorList>
    </citation>
    <scope>NUCLEOTIDE SEQUENCE</scope>
    <source>
        <strain evidence="1">81SQS9</strain>
    </source>
</reference>
<sequence length="717" mass="82252">MDDWTTIIDPSEDKHPMSTPEFQSNYDFHPAIDFEDCIDAVNCFEAFVGPSTIKKLCEWTNKRADKYFEENPQNIMTVFGLRYKSVEMDEMYVFLALYFLTGLTKCPQLSDYWSTDDMCTGPPVFHKSVMSRNRFLSILKFIRFSPPELAKREAPLRPVFAIDEQLLLYKGRLHFRQYIKTKRSRFGIKIFSLCPSAPELRGYTWNFCIYIGVSHIPGTERVSFSEKIVVHLCQNLLNSNREVIVDNWYTSVRLCEFLLTQKTFLTGTIRTNRGVPKALTSVPLQKQQSCFVRKDMLLLVRYYDKKDVYLLTSKHTAGFCEKQRYESGGKVIYFNKPKHIEFYNQNMGAVDAVDQDTEPYNPLPKYYTWFTKIEKEKPETYDSSTDDSESIDFITNHEETDNEGKTVQATTSFANLLPLPKVGNLPQKKKSRKTHSKIFTSTPNREELESNENAKERKAALAKNKQVKRSLVDTGERQTQENFTSKKKKLEVATEPCVLCNEFGKDGEWWLVCINCGMAAHAECAGSSIRNDYICDLCGRYSPSFPLLDAILMIYDAWNKLTSATIFNCYKHAGFVQNSPIVAADNDDDDDDDVPLSVWARALSKGLPIGNEDLEQYSAVDDDLATYEEPTDENILQNVIVNSQDSDDNNDGDLEENCTTTSVSEALKAAEVLNVFVHSNFEDDTMKSIMSRLHNAVRTSYYRNKNQKQSKITDFLH</sequence>
<name>A0ACB9SGL9_HOLOL</name>
<keyword evidence="2" id="KW-1185">Reference proteome</keyword>